<dbReference type="RefSeq" id="WP_256600439.1">
    <property type="nucleotide sequence ID" value="NZ_JANIBJ010000002.1"/>
</dbReference>
<dbReference type="Proteomes" id="UP001524499">
    <property type="component" value="Unassembled WGS sequence"/>
</dbReference>
<dbReference type="EMBL" id="JANIBJ010000002">
    <property type="protein sequence ID" value="MCQ8102820.1"/>
    <property type="molecule type" value="Genomic_DNA"/>
</dbReference>
<organism evidence="1 2">
    <name type="scientific">Methylomonas subterranea</name>
    <dbReference type="NCBI Taxonomy" id="2952225"/>
    <lineage>
        <taxon>Bacteria</taxon>
        <taxon>Pseudomonadati</taxon>
        <taxon>Pseudomonadota</taxon>
        <taxon>Gammaproteobacteria</taxon>
        <taxon>Methylococcales</taxon>
        <taxon>Methylococcaceae</taxon>
        <taxon>Methylomonas</taxon>
    </lineage>
</organism>
<protein>
    <submittedName>
        <fullName evidence="1">DUF3465 domain-containing protein</fullName>
    </submittedName>
</protein>
<dbReference type="InterPro" id="IPR021856">
    <property type="entry name" value="DUF3465"/>
</dbReference>
<name>A0ABT1TBI0_9GAMM</name>
<proteinExistence type="predicted"/>
<keyword evidence="2" id="KW-1185">Reference proteome</keyword>
<accession>A0ABT1TBI0</accession>
<comment type="caution">
    <text evidence="1">The sequence shown here is derived from an EMBL/GenBank/DDBJ whole genome shotgun (WGS) entry which is preliminary data.</text>
</comment>
<gene>
    <name evidence="1" type="ORF">NP590_01780</name>
</gene>
<reference evidence="1 2" key="1">
    <citation type="submission" date="2022-07" db="EMBL/GenBank/DDBJ databases">
        <title>Methylomonas rivi sp. nov., Methylomonas rosea sp. nov., Methylomonas aureus sp. nov. and Methylomonas subterranea sp. nov., four novel methanotrophs isolated from a freshwater creek and the deep terrestrial subsurface.</title>
        <authorList>
            <person name="Abin C."/>
            <person name="Sankaranarayanan K."/>
            <person name="Garner C."/>
            <person name="Sindelar R."/>
            <person name="Kotary K."/>
            <person name="Garner R."/>
            <person name="Barclay S."/>
            <person name="Lawson P."/>
            <person name="Krumholz L."/>
        </authorList>
    </citation>
    <scope>NUCLEOTIDE SEQUENCE [LARGE SCALE GENOMIC DNA]</scope>
    <source>
        <strain evidence="1 2">SURF-2</strain>
    </source>
</reference>
<dbReference type="Pfam" id="PF11948">
    <property type="entry name" value="DUF3465"/>
    <property type="match status" value="1"/>
</dbReference>
<sequence>MLLLIGGQSTVWADAPNSGNDALLAEAFRSHRSDLQMQGQGTVIKLLPDDNQGSRHQRFILRLHSGQTLLIAHNIDLAAKIEGLRVGDTVSFYGEYEWSDKGGTVHWTHHDPARRHLGGWLRHDGRTYQ</sequence>
<evidence type="ECO:0000313" key="1">
    <source>
        <dbReference type="EMBL" id="MCQ8102820.1"/>
    </source>
</evidence>
<evidence type="ECO:0000313" key="2">
    <source>
        <dbReference type="Proteomes" id="UP001524499"/>
    </source>
</evidence>